<evidence type="ECO:0000313" key="2">
    <source>
        <dbReference type="EMBL" id="KAJ0216959.1"/>
    </source>
</evidence>
<evidence type="ECO:0000256" key="1">
    <source>
        <dbReference type="SAM" id="MobiDB-lite"/>
    </source>
</evidence>
<evidence type="ECO:0000313" key="3">
    <source>
        <dbReference type="Proteomes" id="UP000235145"/>
    </source>
</evidence>
<organism evidence="2 3">
    <name type="scientific">Lactuca sativa</name>
    <name type="common">Garden lettuce</name>
    <dbReference type="NCBI Taxonomy" id="4236"/>
    <lineage>
        <taxon>Eukaryota</taxon>
        <taxon>Viridiplantae</taxon>
        <taxon>Streptophyta</taxon>
        <taxon>Embryophyta</taxon>
        <taxon>Tracheophyta</taxon>
        <taxon>Spermatophyta</taxon>
        <taxon>Magnoliopsida</taxon>
        <taxon>eudicotyledons</taxon>
        <taxon>Gunneridae</taxon>
        <taxon>Pentapetalae</taxon>
        <taxon>asterids</taxon>
        <taxon>campanulids</taxon>
        <taxon>Asterales</taxon>
        <taxon>Asteraceae</taxon>
        <taxon>Cichorioideae</taxon>
        <taxon>Cichorieae</taxon>
        <taxon>Lactucinae</taxon>
        <taxon>Lactuca</taxon>
    </lineage>
</organism>
<feature type="compositionally biased region" description="Low complexity" evidence="1">
    <location>
        <begin position="144"/>
        <end position="161"/>
    </location>
</feature>
<keyword evidence="3" id="KW-1185">Reference proteome</keyword>
<dbReference type="AlphaFoldDB" id="A0A9R1W4F1"/>
<comment type="caution">
    <text evidence="2">The sequence shown here is derived from an EMBL/GenBank/DDBJ whole genome shotgun (WGS) entry which is preliminary data.</text>
</comment>
<proteinExistence type="predicted"/>
<sequence>MMCLLLKEGGLVLLPLQVLRGDFEGDLHYHKVPQVDSLPAPAKVGLGDVPPVEAGVKDASSVRGSGVASGQVVSQCWTDVVDSALEEDISGNTNGRHLRRKHIIDPPLSKSHIVIEIADGDDPRERETMGLCRLGEPGVVGTRSVPPSVSGDAPSAAGPSS</sequence>
<protein>
    <submittedName>
        <fullName evidence="2">Uncharacterized protein</fullName>
    </submittedName>
</protein>
<name>A0A9R1W4F1_LACSA</name>
<gene>
    <name evidence="2" type="ORF">LSAT_V11C300132110</name>
</gene>
<feature type="region of interest" description="Disordered" evidence="1">
    <location>
        <begin position="135"/>
        <end position="161"/>
    </location>
</feature>
<accession>A0A9R1W4F1</accession>
<dbReference type="Proteomes" id="UP000235145">
    <property type="component" value="Unassembled WGS sequence"/>
</dbReference>
<dbReference type="EMBL" id="NBSK02000003">
    <property type="protein sequence ID" value="KAJ0216959.1"/>
    <property type="molecule type" value="Genomic_DNA"/>
</dbReference>
<reference evidence="2 3" key="1">
    <citation type="journal article" date="2017" name="Nat. Commun.">
        <title>Genome assembly with in vitro proximity ligation data and whole-genome triplication in lettuce.</title>
        <authorList>
            <person name="Reyes-Chin-Wo S."/>
            <person name="Wang Z."/>
            <person name="Yang X."/>
            <person name="Kozik A."/>
            <person name="Arikit S."/>
            <person name="Song C."/>
            <person name="Xia L."/>
            <person name="Froenicke L."/>
            <person name="Lavelle D.O."/>
            <person name="Truco M.J."/>
            <person name="Xia R."/>
            <person name="Zhu S."/>
            <person name="Xu C."/>
            <person name="Xu H."/>
            <person name="Xu X."/>
            <person name="Cox K."/>
            <person name="Korf I."/>
            <person name="Meyers B.C."/>
            <person name="Michelmore R.W."/>
        </authorList>
    </citation>
    <scope>NUCLEOTIDE SEQUENCE [LARGE SCALE GENOMIC DNA]</scope>
    <source>
        <strain evidence="3">cv. Salinas</strain>
        <tissue evidence="2">Seedlings</tissue>
    </source>
</reference>